<sequence>MKPIGLGEHGQVTVRQEGGHHVAYVRYRDYGGRLRRIKRLGSSKADASRRALAAVAESVAAGVGGDFTRSSKLAAGLEGWLAMFDGLVERGRRSPTTRDLYAGVTGRLIVPAIGGLRLGELTAPTLDRFLQAILREKGPATAKLCRAVLSGACGWLVRQGGLVTNPVRDLTPIELEGGRAAKALTMQEVRRWLAHLDADEFARRHDLPELARFMLATGLRVGEAVGVTWADVDLDAGVVMVQRTIVPVAGKGLLAKRVKSKASERGLIMPAWCVTLLRARRVRLGAFEGPVFPDSRGGWRDRGNVGKAFRRVRGDDFNWVTTHTFRKTVATLLDESGATARMIADQLGHSRVSMTQDVYLGRRAANAPNAVALEAYDPDAATPSS</sequence>
<comment type="similarity">
    <text evidence="1">Belongs to the 'phage' integrase family.</text>
</comment>
<keyword evidence="2" id="KW-0229">DNA integration</keyword>
<dbReference type="InterPro" id="IPR011010">
    <property type="entry name" value="DNA_brk_join_enz"/>
</dbReference>
<dbReference type="GO" id="GO:0006310">
    <property type="term" value="P:DNA recombination"/>
    <property type="evidence" value="ECO:0007669"/>
    <property type="project" value="UniProtKB-KW"/>
</dbReference>
<evidence type="ECO:0000259" key="5">
    <source>
        <dbReference type="PROSITE" id="PS51898"/>
    </source>
</evidence>
<dbReference type="PROSITE" id="PS51898">
    <property type="entry name" value="TYR_RECOMBINASE"/>
    <property type="match status" value="1"/>
</dbReference>
<dbReference type="InterPro" id="IPR002104">
    <property type="entry name" value="Integrase_catalytic"/>
</dbReference>
<dbReference type="Gene3D" id="1.10.443.10">
    <property type="entry name" value="Intergrase catalytic core"/>
    <property type="match status" value="1"/>
</dbReference>
<evidence type="ECO:0000313" key="7">
    <source>
        <dbReference type="Proteomes" id="UP000198546"/>
    </source>
</evidence>
<accession>A0A1G6WIV4</accession>
<evidence type="ECO:0000256" key="2">
    <source>
        <dbReference type="ARBA" id="ARBA00022908"/>
    </source>
</evidence>
<dbReference type="GO" id="GO:0003677">
    <property type="term" value="F:DNA binding"/>
    <property type="evidence" value="ECO:0007669"/>
    <property type="project" value="UniProtKB-KW"/>
</dbReference>
<dbReference type="Proteomes" id="UP000198546">
    <property type="component" value="Chromosome i"/>
</dbReference>
<dbReference type="InterPro" id="IPR050808">
    <property type="entry name" value="Phage_Integrase"/>
</dbReference>
<dbReference type="STRING" id="675864.SAMN04489747_1455"/>
<name>A0A1G6WIV4_9ACTN</name>
<keyword evidence="4" id="KW-0233">DNA recombination</keyword>
<evidence type="ECO:0000313" key="6">
    <source>
        <dbReference type="EMBL" id="SDD65728.1"/>
    </source>
</evidence>
<dbReference type="SUPFAM" id="SSF56349">
    <property type="entry name" value="DNA breaking-rejoining enzymes"/>
    <property type="match status" value="1"/>
</dbReference>
<dbReference type="Pfam" id="PF00589">
    <property type="entry name" value="Phage_integrase"/>
    <property type="match status" value="1"/>
</dbReference>
<proteinExistence type="inferred from homology"/>
<dbReference type="GO" id="GO:0015074">
    <property type="term" value="P:DNA integration"/>
    <property type="evidence" value="ECO:0007669"/>
    <property type="project" value="UniProtKB-KW"/>
</dbReference>
<organism evidence="6 7">
    <name type="scientific">Auraticoccus monumenti</name>
    <dbReference type="NCBI Taxonomy" id="675864"/>
    <lineage>
        <taxon>Bacteria</taxon>
        <taxon>Bacillati</taxon>
        <taxon>Actinomycetota</taxon>
        <taxon>Actinomycetes</taxon>
        <taxon>Propionibacteriales</taxon>
        <taxon>Propionibacteriaceae</taxon>
        <taxon>Auraticoccus</taxon>
    </lineage>
</organism>
<protein>
    <submittedName>
        <fullName evidence="6">Site-specific recombinase XerD</fullName>
    </submittedName>
</protein>
<dbReference type="Gene3D" id="1.10.150.130">
    <property type="match status" value="1"/>
</dbReference>
<dbReference type="InterPro" id="IPR013762">
    <property type="entry name" value="Integrase-like_cat_sf"/>
</dbReference>
<feature type="domain" description="Tyr recombinase" evidence="5">
    <location>
        <begin position="179"/>
        <end position="373"/>
    </location>
</feature>
<dbReference type="AlphaFoldDB" id="A0A1G6WIV4"/>
<reference evidence="6 7" key="1">
    <citation type="submission" date="2016-10" db="EMBL/GenBank/DDBJ databases">
        <authorList>
            <person name="de Groot N.N."/>
        </authorList>
    </citation>
    <scope>NUCLEOTIDE SEQUENCE [LARGE SCALE GENOMIC DNA]</scope>
    <source>
        <strain evidence="6 7">MON 2.2</strain>
    </source>
</reference>
<evidence type="ECO:0000256" key="3">
    <source>
        <dbReference type="ARBA" id="ARBA00023125"/>
    </source>
</evidence>
<keyword evidence="7" id="KW-1185">Reference proteome</keyword>
<dbReference type="InterPro" id="IPR010998">
    <property type="entry name" value="Integrase_recombinase_N"/>
</dbReference>
<dbReference type="EMBL" id="LT629688">
    <property type="protein sequence ID" value="SDD65728.1"/>
    <property type="molecule type" value="Genomic_DNA"/>
</dbReference>
<gene>
    <name evidence="6" type="ORF">SAMN04489747_1455</name>
</gene>
<dbReference type="CDD" id="cd01189">
    <property type="entry name" value="INT_ICEBs1_C_like"/>
    <property type="match status" value="1"/>
</dbReference>
<evidence type="ECO:0000256" key="1">
    <source>
        <dbReference type="ARBA" id="ARBA00008857"/>
    </source>
</evidence>
<dbReference type="PANTHER" id="PTHR30629">
    <property type="entry name" value="PROPHAGE INTEGRASE"/>
    <property type="match status" value="1"/>
</dbReference>
<dbReference type="PANTHER" id="PTHR30629:SF2">
    <property type="entry name" value="PROPHAGE INTEGRASE INTS-RELATED"/>
    <property type="match status" value="1"/>
</dbReference>
<keyword evidence="3" id="KW-0238">DNA-binding</keyword>
<evidence type="ECO:0000256" key="4">
    <source>
        <dbReference type="ARBA" id="ARBA00023172"/>
    </source>
</evidence>